<dbReference type="AlphaFoldDB" id="A0A4Y9Y0G2"/>
<proteinExistence type="predicted"/>
<accession>A0A4Y9Y0G2</accession>
<evidence type="ECO:0000313" key="2">
    <source>
        <dbReference type="EMBL" id="TFY55830.1"/>
    </source>
</evidence>
<sequence>MCFNTAFSFYQYDRKAELQELSFEYYAETLASAMASVLEARDAWRMLTAHEPNPPVCSGYKKNDSNPRPACAANDPPSCNKQDPMAIERHRIWHEARARTRSTGTRLSARRAVRSRTRSIGIGNRI</sequence>
<reference evidence="2 3" key="1">
    <citation type="submission" date="2019-01" db="EMBL/GenBank/DDBJ databases">
        <title>Genome sequencing of the rare red list fungi Fomitopsis rosea.</title>
        <authorList>
            <person name="Buettner E."/>
            <person name="Kellner H."/>
        </authorList>
    </citation>
    <scope>NUCLEOTIDE SEQUENCE [LARGE SCALE GENOMIC DNA]</scope>
    <source>
        <strain evidence="2 3">DSM 105464</strain>
    </source>
</reference>
<dbReference type="EMBL" id="SEKV01000557">
    <property type="protein sequence ID" value="TFY55830.1"/>
    <property type="molecule type" value="Genomic_DNA"/>
</dbReference>
<feature type="region of interest" description="Disordered" evidence="1">
    <location>
        <begin position="55"/>
        <end position="83"/>
    </location>
</feature>
<organism evidence="2 3">
    <name type="scientific">Rhodofomes roseus</name>
    <dbReference type="NCBI Taxonomy" id="34475"/>
    <lineage>
        <taxon>Eukaryota</taxon>
        <taxon>Fungi</taxon>
        <taxon>Dikarya</taxon>
        <taxon>Basidiomycota</taxon>
        <taxon>Agaricomycotina</taxon>
        <taxon>Agaricomycetes</taxon>
        <taxon>Polyporales</taxon>
        <taxon>Rhodofomes</taxon>
    </lineage>
</organism>
<dbReference type="Proteomes" id="UP000298390">
    <property type="component" value="Unassembled WGS sequence"/>
</dbReference>
<name>A0A4Y9Y0G2_9APHY</name>
<comment type="caution">
    <text evidence="2">The sequence shown here is derived from an EMBL/GenBank/DDBJ whole genome shotgun (WGS) entry which is preliminary data.</text>
</comment>
<protein>
    <submittedName>
        <fullName evidence="2">Uncharacterized protein</fullName>
    </submittedName>
</protein>
<evidence type="ECO:0000256" key="1">
    <source>
        <dbReference type="SAM" id="MobiDB-lite"/>
    </source>
</evidence>
<gene>
    <name evidence="2" type="ORF">EVJ58_g8003</name>
</gene>
<evidence type="ECO:0000313" key="3">
    <source>
        <dbReference type="Proteomes" id="UP000298390"/>
    </source>
</evidence>